<evidence type="ECO:0000313" key="1">
    <source>
        <dbReference type="EMBL" id="OGI95547.1"/>
    </source>
</evidence>
<comment type="caution">
    <text evidence="1">The sequence shown here is derived from an EMBL/GenBank/DDBJ whole genome shotgun (WGS) entry which is preliminary data.</text>
</comment>
<accession>A0A1F6XN31</accession>
<protein>
    <submittedName>
        <fullName evidence="1">Uncharacterized protein</fullName>
    </submittedName>
</protein>
<evidence type="ECO:0000313" key="2">
    <source>
        <dbReference type="Proteomes" id="UP000178104"/>
    </source>
</evidence>
<dbReference type="STRING" id="1801780.A2917_03280"/>
<dbReference type="EMBL" id="MFVE01000005">
    <property type="protein sequence ID" value="OGI95547.1"/>
    <property type="molecule type" value="Genomic_DNA"/>
</dbReference>
<gene>
    <name evidence="1" type="ORF">A2917_03280</name>
</gene>
<name>A0A1F6XN31_9BACT</name>
<reference evidence="1 2" key="1">
    <citation type="journal article" date="2016" name="Nat. Commun.">
        <title>Thousands of microbial genomes shed light on interconnected biogeochemical processes in an aquifer system.</title>
        <authorList>
            <person name="Anantharaman K."/>
            <person name="Brown C.T."/>
            <person name="Hug L.A."/>
            <person name="Sharon I."/>
            <person name="Castelle C.J."/>
            <person name="Probst A.J."/>
            <person name="Thomas B.C."/>
            <person name="Singh A."/>
            <person name="Wilkins M.J."/>
            <person name="Karaoz U."/>
            <person name="Brodie E.L."/>
            <person name="Williams K.H."/>
            <person name="Hubbard S.S."/>
            <person name="Banfield J.F."/>
        </authorList>
    </citation>
    <scope>NUCLEOTIDE SEQUENCE [LARGE SCALE GENOMIC DNA]</scope>
</reference>
<proteinExistence type="predicted"/>
<organism evidence="1 2">
    <name type="scientific">Candidatus Nomurabacteria bacterium RIFCSPLOWO2_01_FULL_42_17</name>
    <dbReference type="NCBI Taxonomy" id="1801780"/>
    <lineage>
        <taxon>Bacteria</taxon>
        <taxon>Candidatus Nomuraibacteriota</taxon>
    </lineage>
</organism>
<dbReference type="Proteomes" id="UP000178104">
    <property type="component" value="Unassembled WGS sequence"/>
</dbReference>
<sequence length="84" mass="10304">MLTLLLRAIAKKIMSQAQYLKMLEREIQKINKKIDLKILQGQEYRREARDHKLLLRKVRYNTRKNLAQKIIHLFFRRPLNIRYA</sequence>
<dbReference type="AlphaFoldDB" id="A0A1F6XN31"/>